<protein>
    <submittedName>
        <fullName evidence="3">Uncharacterized protein</fullName>
    </submittedName>
</protein>
<evidence type="ECO:0000313" key="3">
    <source>
        <dbReference type="EMBL" id="RRT39842.1"/>
    </source>
</evidence>
<evidence type="ECO:0000313" key="4">
    <source>
        <dbReference type="Proteomes" id="UP000287651"/>
    </source>
</evidence>
<dbReference type="Proteomes" id="UP000287651">
    <property type="component" value="Unassembled WGS sequence"/>
</dbReference>
<organism evidence="3 4">
    <name type="scientific">Ensete ventricosum</name>
    <name type="common">Abyssinian banana</name>
    <name type="synonym">Musa ensete</name>
    <dbReference type="NCBI Taxonomy" id="4639"/>
    <lineage>
        <taxon>Eukaryota</taxon>
        <taxon>Viridiplantae</taxon>
        <taxon>Streptophyta</taxon>
        <taxon>Embryophyta</taxon>
        <taxon>Tracheophyta</taxon>
        <taxon>Spermatophyta</taxon>
        <taxon>Magnoliopsida</taxon>
        <taxon>Liliopsida</taxon>
        <taxon>Zingiberales</taxon>
        <taxon>Musaceae</taxon>
        <taxon>Ensete</taxon>
    </lineage>
</organism>
<dbReference type="EMBL" id="AMZH03019837">
    <property type="protein sequence ID" value="RRT39842.1"/>
    <property type="molecule type" value="Genomic_DNA"/>
</dbReference>
<feature type="region of interest" description="Disordered" evidence="2">
    <location>
        <begin position="1"/>
        <end position="63"/>
    </location>
</feature>
<feature type="non-terminal residue" evidence="3">
    <location>
        <position position="1"/>
    </location>
</feature>
<dbReference type="AlphaFoldDB" id="A0A426XK62"/>
<feature type="compositionally biased region" description="Basic and acidic residues" evidence="2">
    <location>
        <begin position="24"/>
        <end position="38"/>
    </location>
</feature>
<feature type="region of interest" description="Disordered" evidence="2">
    <location>
        <begin position="97"/>
        <end position="116"/>
    </location>
</feature>
<name>A0A426XK62_ENSVE</name>
<evidence type="ECO:0000256" key="2">
    <source>
        <dbReference type="SAM" id="MobiDB-lite"/>
    </source>
</evidence>
<proteinExistence type="predicted"/>
<keyword evidence="1" id="KW-0175">Coiled coil</keyword>
<sequence length="342" mass="38580">PEQAEDAGRQQKKTKVLTRKHKSRVDEGESRSRSKGKEPATSPEEPEAPAGSEEGGASLVHERPRSIMFDLGHQDPEKELKARWKGLKNLTKVWNNSLASEDSDGPSRQGDGPGKLPDSCLGNVSCTLLLDPNSCPFVQSQHFQMVLVDRVHDASRLITFMDYRVKQLQEELDALKSKGGPEAVVEAEERASGPWEELEKIKGEKAKELLKREASEKELQAVLGHMGDAQQLLKETQIRARRMDDELLQAVKGLESARAEIPGQAVTRYKGSLGFKEGLKRMSRVTYEYRYRVALARFRARYPDVDVEEDPFTIHPEDDLMSMEMQQDFDDSVPPEPCFFLF</sequence>
<accession>A0A426XK62</accession>
<feature type="coiled-coil region" evidence="1">
    <location>
        <begin position="158"/>
        <end position="246"/>
    </location>
</feature>
<reference evidence="3 4" key="1">
    <citation type="journal article" date="2014" name="Agronomy (Basel)">
        <title>A Draft Genome Sequence for Ensete ventricosum, the Drought-Tolerant Tree Against Hunger.</title>
        <authorList>
            <person name="Harrison J."/>
            <person name="Moore K.A."/>
            <person name="Paszkiewicz K."/>
            <person name="Jones T."/>
            <person name="Grant M."/>
            <person name="Ambacheew D."/>
            <person name="Muzemil S."/>
            <person name="Studholme D.J."/>
        </authorList>
    </citation>
    <scope>NUCLEOTIDE SEQUENCE [LARGE SCALE GENOMIC DNA]</scope>
</reference>
<feature type="compositionally biased region" description="Low complexity" evidence="2">
    <location>
        <begin position="39"/>
        <end position="58"/>
    </location>
</feature>
<evidence type="ECO:0000256" key="1">
    <source>
        <dbReference type="SAM" id="Coils"/>
    </source>
</evidence>
<comment type="caution">
    <text evidence="3">The sequence shown here is derived from an EMBL/GenBank/DDBJ whole genome shotgun (WGS) entry which is preliminary data.</text>
</comment>
<gene>
    <name evidence="3" type="ORF">B296_00042109</name>
</gene>
<feature type="compositionally biased region" description="Basic residues" evidence="2">
    <location>
        <begin position="10"/>
        <end position="23"/>
    </location>
</feature>